<proteinExistence type="predicted"/>
<gene>
    <name evidence="1" type="ORF">LOD99_5512</name>
</gene>
<protein>
    <submittedName>
        <fullName evidence="1">Uncharacterized protein</fullName>
    </submittedName>
</protein>
<accession>A0AAV7JS19</accession>
<organism evidence="1 2">
    <name type="scientific">Oopsacas minuta</name>
    <dbReference type="NCBI Taxonomy" id="111878"/>
    <lineage>
        <taxon>Eukaryota</taxon>
        <taxon>Metazoa</taxon>
        <taxon>Porifera</taxon>
        <taxon>Hexactinellida</taxon>
        <taxon>Hexasterophora</taxon>
        <taxon>Lyssacinosida</taxon>
        <taxon>Leucopsacidae</taxon>
        <taxon>Oopsacas</taxon>
    </lineage>
</organism>
<comment type="caution">
    <text evidence="1">The sequence shown here is derived from an EMBL/GenBank/DDBJ whole genome shotgun (WGS) entry which is preliminary data.</text>
</comment>
<keyword evidence="2" id="KW-1185">Reference proteome</keyword>
<reference evidence="1 2" key="1">
    <citation type="journal article" date="2023" name="BMC Biol.">
        <title>The compact genome of the sponge Oopsacas minuta (Hexactinellida) is lacking key metazoan core genes.</title>
        <authorList>
            <person name="Santini S."/>
            <person name="Schenkelaars Q."/>
            <person name="Jourda C."/>
            <person name="Duchesne M."/>
            <person name="Belahbib H."/>
            <person name="Rocher C."/>
            <person name="Selva M."/>
            <person name="Riesgo A."/>
            <person name="Vervoort M."/>
            <person name="Leys S.P."/>
            <person name="Kodjabachian L."/>
            <person name="Le Bivic A."/>
            <person name="Borchiellini C."/>
            <person name="Claverie J.M."/>
            <person name="Renard E."/>
        </authorList>
    </citation>
    <scope>NUCLEOTIDE SEQUENCE [LARGE SCALE GENOMIC DNA]</scope>
    <source>
        <strain evidence="1">SPO-2</strain>
    </source>
</reference>
<dbReference type="EMBL" id="JAKMXF010000307">
    <property type="protein sequence ID" value="KAI6651161.1"/>
    <property type="molecule type" value="Genomic_DNA"/>
</dbReference>
<dbReference type="Proteomes" id="UP001165289">
    <property type="component" value="Unassembled WGS sequence"/>
</dbReference>
<sequence length="100" mass="11620">MRNQHTSDDDKPDRLGFIKLDLFGDNTPDCRMESWRVVQEAEGKLPSSEGMENRNSSSKTIVLVSSRYSSILRVPINELEKGLTTEEENSLWWSERLYRI</sequence>
<dbReference type="AlphaFoldDB" id="A0AAV7JS19"/>
<name>A0AAV7JS19_9METZ</name>
<evidence type="ECO:0000313" key="1">
    <source>
        <dbReference type="EMBL" id="KAI6651161.1"/>
    </source>
</evidence>
<evidence type="ECO:0000313" key="2">
    <source>
        <dbReference type="Proteomes" id="UP001165289"/>
    </source>
</evidence>